<dbReference type="GO" id="GO:0004803">
    <property type="term" value="F:transposase activity"/>
    <property type="evidence" value="ECO:0007669"/>
    <property type="project" value="TreeGrafter"/>
</dbReference>
<reference evidence="4" key="1">
    <citation type="submission" date="2019-05" db="EMBL/GenBank/DDBJ databases">
        <title>Isolation, diversity and antifungal activity of Actinobacteria from wheat.</title>
        <authorList>
            <person name="Yu B."/>
        </authorList>
    </citation>
    <scope>NUCLEOTIDE SEQUENCE [LARGE SCALE GENOMIC DNA]</scope>
    <source>
        <strain evidence="4">NEAU-HEGS1-5</strain>
    </source>
</reference>
<gene>
    <name evidence="4" type="ORF">FED44_14195</name>
</gene>
<dbReference type="GO" id="GO:0032196">
    <property type="term" value="P:transposition"/>
    <property type="evidence" value="ECO:0007669"/>
    <property type="project" value="TreeGrafter"/>
</dbReference>
<dbReference type="InterPro" id="IPR051917">
    <property type="entry name" value="Transposase-Integrase"/>
</dbReference>
<dbReference type="Pfam" id="PF13936">
    <property type="entry name" value="HTH_38"/>
    <property type="match status" value="1"/>
</dbReference>
<dbReference type="InterPro" id="IPR036390">
    <property type="entry name" value="WH_DNA-bd_sf"/>
</dbReference>
<feature type="region of interest" description="Disordered" evidence="1">
    <location>
        <begin position="51"/>
        <end position="98"/>
    </location>
</feature>
<evidence type="ECO:0000259" key="3">
    <source>
        <dbReference type="Pfam" id="PF13936"/>
    </source>
</evidence>
<evidence type="ECO:0000256" key="1">
    <source>
        <dbReference type="SAM" id="MobiDB-lite"/>
    </source>
</evidence>
<dbReference type="Pfam" id="PF12802">
    <property type="entry name" value="MarR_2"/>
    <property type="match status" value="1"/>
</dbReference>
<feature type="domain" description="Transposase IS30-like HTH" evidence="3">
    <location>
        <begin position="21"/>
        <end position="61"/>
    </location>
</feature>
<dbReference type="InterPro" id="IPR025246">
    <property type="entry name" value="IS30-like_HTH"/>
</dbReference>
<dbReference type="SUPFAM" id="SSF46689">
    <property type="entry name" value="Homeodomain-like"/>
    <property type="match status" value="1"/>
</dbReference>
<sequence length="274" mass="29964">MQRRVAMNGGEGNTGGMPGGRLTQRERQRIAAGLADGLSYAEIARRLGRPTSTISREVGRNGGPGGYRPQQAHQATARRARRGAPAPSHTAGPPGGAMEEEIIEMAVRTGLPRMIARVHLDLLLSEDGRRTAAELTRRLKVSPASVSMSVNYLVQHGYARRERDPRRRRDVYVVDNEAWYHSIVTGTRQTLEAARVAVAAAETVGLDGPVGQRLARGGAFLERVSLDMIESADRWRALLTCDGRKSSPDSPPGKPLTEENGHEHYEHKFMNDCS</sequence>
<dbReference type="Gene3D" id="1.10.10.10">
    <property type="entry name" value="Winged helix-like DNA-binding domain superfamily/Winged helix DNA-binding domain"/>
    <property type="match status" value="2"/>
</dbReference>
<comment type="caution">
    <text evidence="4">The sequence shown here is derived from an EMBL/GenBank/DDBJ whole genome shotgun (WGS) entry which is preliminary data.</text>
</comment>
<feature type="compositionally biased region" description="Basic and acidic residues" evidence="1">
    <location>
        <begin position="256"/>
        <end position="274"/>
    </location>
</feature>
<organism evidence="4 5">
    <name type="scientific">Microbispora triticiradicis</name>
    <dbReference type="NCBI Taxonomy" id="2200763"/>
    <lineage>
        <taxon>Bacteria</taxon>
        <taxon>Bacillati</taxon>
        <taxon>Actinomycetota</taxon>
        <taxon>Actinomycetes</taxon>
        <taxon>Streptosporangiales</taxon>
        <taxon>Streptosporangiaceae</taxon>
        <taxon>Microbispora</taxon>
    </lineage>
</organism>
<dbReference type="GO" id="GO:0005829">
    <property type="term" value="C:cytosol"/>
    <property type="evidence" value="ECO:0007669"/>
    <property type="project" value="TreeGrafter"/>
</dbReference>
<evidence type="ECO:0000313" key="5">
    <source>
        <dbReference type="Proteomes" id="UP000309033"/>
    </source>
</evidence>
<accession>A0A5R8Z584</accession>
<dbReference type="AlphaFoldDB" id="A0A5R8Z584"/>
<protein>
    <submittedName>
        <fullName evidence="4">MarR family transcriptional regulator</fullName>
    </submittedName>
</protein>
<dbReference type="InterPro" id="IPR000835">
    <property type="entry name" value="HTH_MarR-typ"/>
</dbReference>
<evidence type="ECO:0000313" key="4">
    <source>
        <dbReference type="EMBL" id="TLP60978.1"/>
    </source>
</evidence>
<feature type="compositionally biased region" description="Gly residues" evidence="1">
    <location>
        <begin position="9"/>
        <end position="19"/>
    </location>
</feature>
<dbReference type="Proteomes" id="UP000309033">
    <property type="component" value="Unassembled WGS sequence"/>
</dbReference>
<proteinExistence type="predicted"/>
<feature type="region of interest" description="Disordered" evidence="1">
    <location>
        <begin position="1"/>
        <end position="21"/>
    </location>
</feature>
<dbReference type="InterPro" id="IPR009057">
    <property type="entry name" value="Homeodomain-like_sf"/>
</dbReference>
<dbReference type="InterPro" id="IPR036388">
    <property type="entry name" value="WH-like_DNA-bd_sf"/>
</dbReference>
<feature type="region of interest" description="Disordered" evidence="1">
    <location>
        <begin position="242"/>
        <end position="274"/>
    </location>
</feature>
<feature type="domain" description="HTH marR-type" evidence="2">
    <location>
        <begin position="120"/>
        <end position="169"/>
    </location>
</feature>
<dbReference type="OrthoDB" id="4823987at2"/>
<dbReference type="SUPFAM" id="SSF46785">
    <property type="entry name" value="Winged helix' DNA-binding domain"/>
    <property type="match status" value="1"/>
</dbReference>
<evidence type="ECO:0000259" key="2">
    <source>
        <dbReference type="Pfam" id="PF12802"/>
    </source>
</evidence>
<name>A0A5R8Z584_9ACTN</name>
<dbReference type="GO" id="GO:0003700">
    <property type="term" value="F:DNA-binding transcription factor activity"/>
    <property type="evidence" value="ECO:0007669"/>
    <property type="project" value="InterPro"/>
</dbReference>
<dbReference type="PANTHER" id="PTHR10948:SF23">
    <property type="entry name" value="TRANSPOSASE INSI FOR INSERTION SEQUENCE ELEMENT IS30A-RELATED"/>
    <property type="match status" value="1"/>
</dbReference>
<keyword evidence="5" id="KW-1185">Reference proteome</keyword>
<dbReference type="PANTHER" id="PTHR10948">
    <property type="entry name" value="TRANSPOSASE"/>
    <property type="match status" value="1"/>
</dbReference>
<dbReference type="EMBL" id="VANP01000004">
    <property type="protein sequence ID" value="TLP60978.1"/>
    <property type="molecule type" value="Genomic_DNA"/>
</dbReference>